<keyword evidence="1" id="KW-0805">Transcription regulation</keyword>
<dbReference type="SMART" id="SM00342">
    <property type="entry name" value="HTH_ARAC"/>
    <property type="match status" value="1"/>
</dbReference>
<dbReference type="PROSITE" id="PS00041">
    <property type="entry name" value="HTH_ARAC_FAMILY_1"/>
    <property type="match status" value="1"/>
</dbReference>
<dbReference type="InterPro" id="IPR054015">
    <property type="entry name" value="ExsA-like_N"/>
</dbReference>
<feature type="domain" description="HTH araC/xylS-type" evidence="4">
    <location>
        <begin position="188"/>
        <end position="286"/>
    </location>
</feature>
<dbReference type="Pfam" id="PF22200">
    <property type="entry name" value="ExsA_N"/>
    <property type="match status" value="1"/>
</dbReference>
<dbReference type="EMBL" id="MAUJ01000001">
    <property type="protein sequence ID" value="OCQ23663.1"/>
    <property type="molecule type" value="Genomic_DNA"/>
</dbReference>
<keyword evidence="2" id="KW-0238">DNA-binding</keyword>
<evidence type="ECO:0000256" key="1">
    <source>
        <dbReference type="ARBA" id="ARBA00023015"/>
    </source>
</evidence>
<sequence>MSSSQDAMFTGIQYNDQTVMGLRRFNAPFTYQDELVDEARIVHVFKGQSALICAGEAFSLKAGDTLLMKSDNFINRWLEDARGNSVEFVGVRLTQSFIQQLYQASLPNMIGTNQAKEGLEASSAVVLPDSKLLSSYFTLLKAYILQSNLMTNKLVDLKVQELIELIISTDRSGRVLALLNQLFIPSQPALQKVVNAHLYTPLKVDEMAFLCHMSASTFNRRFKQVYGTSANKYLIGKRLEKARQLIKLTDKSVTSIAIECGFEELSYFSRAFKQQYQVTPSQLRKHTG</sequence>
<dbReference type="Pfam" id="PF12833">
    <property type="entry name" value="HTH_18"/>
    <property type="match status" value="1"/>
</dbReference>
<dbReference type="PANTHER" id="PTHR43280">
    <property type="entry name" value="ARAC-FAMILY TRANSCRIPTIONAL REGULATOR"/>
    <property type="match status" value="1"/>
</dbReference>
<accession>A0A1C0TWH1</accession>
<dbReference type="InterPro" id="IPR009057">
    <property type="entry name" value="Homeodomain-like_sf"/>
</dbReference>
<dbReference type="Gene3D" id="1.10.10.60">
    <property type="entry name" value="Homeodomain-like"/>
    <property type="match status" value="2"/>
</dbReference>
<comment type="caution">
    <text evidence="5">The sequence shown here is derived from an EMBL/GenBank/DDBJ whole genome shotgun (WGS) entry which is preliminary data.</text>
</comment>
<dbReference type="PANTHER" id="PTHR43280:SF2">
    <property type="entry name" value="HTH-TYPE TRANSCRIPTIONAL REGULATOR EXSA"/>
    <property type="match status" value="1"/>
</dbReference>
<evidence type="ECO:0000313" key="6">
    <source>
        <dbReference type="Proteomes" id="UP000093366"/>
    </source>
</evidence>
<dbReference type="PRINTS" id="PR00032">
    <property type="entry name" value="HTHARAC"/>
</dbReference>
<name>A0A1C0TWH1_9GAMM</name>
<evidence type="ECO:0000313" key="5">
    <source>
        <dbReference type="EMBL" id="OCQ23663.1"/>
    </source>
</evidence>
<dbReference type="AlphaFoldDB" id="A0A1C0TWH1"/>
<dbReference type="GO" id="GO:0003700">
    <property type="term" value="F:DNA-binding transcription factor activity"/>
    <property type="evidence" value="ECO:0007669"/>
    <property type="project" value="InterPro"/>
</dbReference>
<reference evidence="6" key="1">
    <citation type="submission" date="2016-07" db="EMBL/GenBank/DDBJ databases">
        <authorList>
            <person name="Florea S."/>
            <person name="Webb J.S."/>
            <person name="Jaromczyk J."/>
            <person name="Schardl C.L."/>
        </authorList>
    </citation>
    <scope>NUCLEOTIDE SEQUENCE [LARGE SCALE GENOMIC DNA]</scope>
    <source>
        <strain evidence="6">IPB1</strain>
    </source>
</reference>
<dbReference type="InterPro" id="IPR018062">
    <property type="entry name" value="HTH_AraC-typ_CS"/>
</dbReference>
<keyword evidence="3" id="KW-0804">Transcription</keyword>
<organism evidence="5 6">
    <name type="scientific">Pseudoalteromonas luteoviolacea</name>
    <dbReference type="NCBI Taxonomy" id="43657"/>
    <lineage>
        <taxon>Bacteria</taxon>
        <taxon>Pseudomonadati</taxon>
        <taxon>Pseudomonadota</taxon>
        <taxon>Gammaproteobacteria</taxon>
        <taxon>Alteromonadales</taxon>
        <taxon>Pseudoalteromonadaceae</taxon>
        <taxon>Pseudoalteromonas</taxon>
    </lineage>
</organism>
<dbReference type="Proteomes" id="UP000093366">
    <property type="component" value="Unassembled WGS sequence"/>
</dbReference>
<proteinExistence type="predicted"/>
<protein>
    <recommendedName>
        <fullName evidence="4">HTH araC/xylS-type domain-containing protein</fullName>
    </recommendedName>
</protein>
<evidence type="ECO:0000256" key="3">
    <source>
        <dbReference type="ARBA" id="ARBA00023163"/>
    </source>
</evidence>
<dbReference type="RefSeq" id="WP_065789677.1">
    <property type="nucleotide sequence ID" value="NZ_MAUJ01000001.1"/>
</dbReference>
<dbReference type="GO" id="GO:0043565">
    <property type="term" value="F:sequence-specific DNA binding"/>
    <property type="evidence" value="ECO:0007669"/>
    <property type="project" value="InterPro"/>
</dbReference>
<dbReference type="SUPFAM" id="SSF46689">
    <property type="entry name" value="Homeodomain-like"/>
    <property type="match status" value="2"/>
</dbReference>
<evidence type="ECO:0000259" key="4">
    <source>
        <dbReference type="PROSITE" id="PS01124"/>
    </source>
</evidence>
<dbReference type="InterPro" id="IPR018060">
    <property type="entry name" value="HTH_AraC"/>
</dbReference>
<dbReference type="InterPro" id="IPR020449">
    <property type="entry name" value="Tscrpt_reg_AraC-type_HTH"/>
</dbReference>
<dbReference type="PROSITE" id="PS01124">
    <property type="entry name" value="HTH_ARAC_FAMILY_2"/>
    <property type="match status" value="1"/>
</dbReference>
<gene>
    <name evidence="5" type="ORF">A7985_06895</name>
</gene>
<evidence type="ECO:0000256" key="2">
    <source>
        <dbReference type="ARBA" id="ARBA00023125"/>
    </source>
</evidence>
<dbReference type="OrthoDB" id="6146868at2"/>